<dbReference type="Proteomes" id="UP001447188">
    <property type="component" value="Unassembled WGS sequence"/>
</dbReference>
<dbReference type="SUPFAM" id="SSF56219">
    <property type="entry name" value="DNase I-like"/>
    <property type="match status" value="1"/>
</dbReference>
<evidence type="ECO:0000313" key="2">
    <source>
        <dbReference type="Proteomes" id="UP001447188"/>
    </source>
</evidence>
<sequence>MPTTPTNFIVDLTTAKQFNLLNIPGKITHYPRNGTSRTIPDLIFARNYALTMTQGWATDEGEGGESDHVLITTTVNIAKTTFTPRRQHHRTKWDVFNAHMARIHPSPEDYSTPERTLATAEKINQQFQSWWTPEITALKNSLAEAKKKARKNLCNEEYKREQRTAAARWRRAIRRAQWQHWEDTFQKMDRETTLKRASVAKKKKTAMAIPDIQGISDFQGKFQILREAFFPANVATPRPMPEGFLKPATKDLSNTKAVISSEAINEKIRRGNKKSATGTNGVT</sequence>
<dbReference type="EMBL" id="JBBBZM010000404">
    <property type="protein sequence ID" value="KAL0630719.1"/>
    <property type="molecule type" value="Genomic_DNA"/>
</dbReference>
<name>A0ABR3G463_9PEZI</name>
<comment type="caution">
    <text evidence="1">The sequence shown here is derived from an EMBL/GenBank/DDBJ whole genome shotgun (WGS) entry which is preliminary data.</text>
</comment>
<dbReference type="Gene3D" id="3.60.10.10">
    <property type="entry name" value="Endonuclease/exonuclease/phosphatase"/>
    <property type="match status" value="1"/>
</dbReference>
<proteinExistence type="predicted"/>
<organism evidence="1 2">
    <name type="scientific">Discina gigas</name>
    <dbReference type="NCBI Taxonomy" id="1032678"/>
    <lineage>
        <taxon>Eukaryota</taxon>
        <taxon>Fungi</taxon>
        <taxon>Dikarya</taxon>
        <taxon>Ascomycota</taxon>
        <taxon>Pezizomycotina</taxon>
        <taxon>Pezizomycetes</taxon>
        <taxon>Pezizales</taxon>
        <taxon>Discinaceae</taxon>
        <taxon>Discina</taxon>
    </lineage>
</organism>
<reference evidence="1 2" key="1">
    <citation type="submission" date="2024-02" db="EMBL/GenBank/DDBJ databases">
        <title>Discinaceae phylogenomics.</title>
        <authorList>
            <person name="Dirks A.C."/>
            <person name="James T.Y."/>
        </authorList>
    </citation>
    <scope>NUCLEOTIDE SEQUENCE [LARGE SCALE GENOMIC DNA]</scope>
    <source>
        <strain evidence="1 2">ACD0624</strain>
    </source>
</reference>
<accession>A0ABR3G463</accession>
<gene>
    <name evidence="1" type="ORF">Q9L58_010433</name>
</gene>
<keyword evidence="2" id="KW-1185">Reference proteome</keyword>
<evidence type="ECO:0000313" key="1">
    <source>
        <dbReference type="EMBL" id="KAL0630719.1"/>
    </source>
</evidence>
<dbReference type="InterPro" id="IPR036691">
    <property type="entry name" value="Endo/exonu/phosph_ase_sf"/>
</dbReference>
<evidence type="ECO:0008006" key="3">
    <source>
        <dbReference type="Google" id="ProtNLM"/>
    </source>
</evidence>
<protein>
    <recommendedName>
        <fullName evidence="3">Endonuclease/exonuclease/phosphatase domain-containing protein</fullName>
    </recommendedName>
</protein>